<dbReference type="RefSeq" id="WP_116180618.1">
    <property type="nucleotide sequence ID" value="NZ_CP144375.1"/>
</dbReference>
<feature type="transmembrane region" description="Helical" evidence="1">
    <location>
        <begin position="140"/>
        <end position="158"/>
    </location>
</feature>
<feature type="transmembrane region" description="Helical" evidence="1">
    <location>
        <begin position="271"/>
        <end position="291"/>
    </location>
</feature>
<name>A0A3E0GX19_9PSEU</name>
<feature type="transmembrane region" description="Helical" evidence="1">
    <location>
        <begin position="39"/>
        <end position="57"/>
    </location>
</feature>
<feature type="transmembrane region" description="Helical" evidence="1">
    <location>
        <begin position="202"/>
        <end position="220"/>
    </location>
</feature>
<evidence type="ECO:0000256" key="1">
    <source>
        <dbReference type="SAM" id="Phobius"/>
    </source>
</evidence>
<feature type="transmembrane region" description="Helical" evidence="1">
    <location>
        <begin position="232"/>
        <end position="259"/>
    </location>
</feature>
<dbReference type="EMBL" id="QUNO01000021">
    <property type="protein sequence ID" value="REH32481.1"/>
    <property type="molecule type" value="Genomic_DNA"/>
</dbReference>
<organism evidence="2 3">
    <name type="scientific">Kutzneria buriramensis</name>
    <dbReference type="NCBI Taxonomy" id="1045776"/>
    <lineage>
        <taxon>Bacteria</taxon>
        <taxon>Bacillati</taxon>
        <taxon>Actinomycetota</taxon>
        <taxon>Actinomycetes</taxon>
        <taxon>Pseudonocardiales</taxon>
        <taxon>Pseudonocardiaceae</taxon>
        <taxon>Kutzneria</taxon>
    </lineage>
</organism>
<dbReference type="OrthoDB" id="3807924at2"/>
<gene>
    <name evidence="2" type="ORF">BCF44_12127</name>
</gene>
<evidence type="ECO:0000313" key="3">
    <source>
        <dbReference type="Proteomes" id="UP000256269"/>
    </source>
</evidence>
<keyword evidence="3" id="KW-1185">Reference proteome</keyword>
<reference evidence="2 3" key="1">
    <citation type="submission" date="2018-08" db="EMBL/GenBank/DDBJ databases">
        <title>Genomic Encyclopedia of Archaeal and Bacterial Type Strains, Phase II (KMG-II): from individual species to whole genera.</title>
        <authorList>
            <person name="Goeker M."/>
        </authorList>
    </citation>
    <scope>NUCLEOTIDE SEQUENCE [LARGE SCALE GENOMIC DNA]</scope>
    <source>
        <strain evidence="2 3">DSM 45791</strain>
    </source>
</reference>
<keyword evidence="1" id="KW-0812">Transmembrane</keyword>
<proteinExistence type="predicted"/>
<sequence length="357" mass="37674">MSSDVAASEVVGRPSVSAPDALSPEALADARRGQPRRGLLGLFFALPASVLLAVGWGGPVHTFTVLGPLLTFALPIVAVIAFWWQDWPGSLLTGGWSGLYDTVIVAVGGVLLTVLGQGLVSGVDLAGIFAPGPGHPSMSSVVPLAVGIFGVILQLTLVGECWPLRGLARVPSGLAALAVCWLVGLALYFGLVRTGLVVGESYASWIAALGAWQMIWYVALRGWPFARIPRRGIRLITAHLAVIACGWLSYLFAVHVLGWEANRLAEVSGSAIAAILLVAMLFEAWPGILLSEVLGRTLILLLVVALTAVFALMLPVVAGWIGVPDRQALSWSTHTTLNAVSLAVILHVAVWRRWLAD</sequence>
<feature type="transmembrane region" description="Helical" evidence="1">
    <location>
        <begin position="96"/>
        <end position="120"/>
    </location>
</feature>
<feature type="transmembrane region" description="Helical" evidence="1">
    <location>
        <begin position="170"/>
        <end position="190"/>
    </location>
</feature>
<feature type="transmembrane region" description="Helical" evidence="1">
    <location>
        <begin position="63"/>
        <end position="84"/>
    </location>
</feature>
<feature type="transmembrane region" description="Helical" evidence="1">
    <location>
        <begin position="298"/>
        <end position="323"/>
    </location>
</feature>
<keyword evidence="1" id="KW-0472">Membrane</keyword>
<keyword evidence="1" id="KW-1133">Transmembrane helix</keyword>
<dbReference type="AlphaFoldDB" id="A0A3E0GX19"/>
<dbReference type="Proteomes" id="UP000256269">
    <property type="component" value="Unassembled WGS sequence"/>
</dbReference>
<comment type="caution">
    <text evidence="2">The sequence shown here is derived from an EMBL/GenBank/DDBJ whole genome shotgun (WGS) entry which is preliminary data.</text>
</comment>
<feature type="transmembrane region" description="Helical" evidence="1">
    <location>
        <begin position="329"/>
        <end position="351"/>
    </location>
</feature>
<evidence type="ECO:0000313" key="2">
    <source>
        <dbReference type="EMBL" id="REH32481.1"/>
    </source>
</evidence>
<evidence type="ECO:0008006" key="4">
    <source>
        <dbReference type="Google" id="ProtNLM"/>
    </source>
</evidence>
<protein>
    <recommendedName>
        <fullName evidence="4">YndJ-like protein</fullName>
    </recommendedName>
</protein>
<accession>A0A3E0GX19</accession>